<sequence>MRNAIRIGKLFGVEFRLDSSWLFIFALVIWSLVSVFSRWHPDWTIATGIIVAILAALAFFGSVLFHELAHSLVARIYGIPVRDITLHMFGGVSNIEREPPTPGAEFLIAIVGPISSVLLGIGMLVLVAFLTGVTMHGAQFESAEDAVAHMGPLTTLLVWLGPVNIMVGLFNLIPGFPLDGGRILRSILWKATGNLQRATRWSTTIGQLVGWAFIVMGIFMAFGYRVPFFGTGVGGGIWLGLIGLFLRNAAMQHQVGAAVEGALSGVHVGDVMRTNGPWVSASISLRTLVNEFFIHREDEAYPVFDGTQFVGVVAFEDMRRIPVEAWDLRTARDVMTKVTDLVTVKPTDDAFEALRLLGNAAVRQLPVLYEGALVGVVYQNDIARWLELHSRTGGRMAPPRPRHA</sequence>
<dbReference type="SMART" id="SM00116">
    <property type="entry name" value="CBS"/>
    <property type="match status" value="1"/>
</dbReference>
<evidence type="ECO:0000256" key="8">
    <source>
        <dbReference type="ARBA" id="ARBA00022801"/>
    </source>
</evidence>
<evidence type="ECO:0000256" key="2">
    <source>
        <dbReference type="ARBA" id="ARBA00007931"/>
    </source>
</evidence>
<dbReference type="GO" id="GO:0046872">
    <property type="term" value="F:metal ion binding"/>
    <property type="evidence" value="ECO:0007669"/>
    <property type="project" value="UniProtKB-UniRule"/>
</dbReference>
<gene>
    <name evidence="19" type="ORF">AKJ09_05569</name>
</gene>
<feature type="binding site" evidence="16">
    <location>
        <position position="70"/>
    </location>
    <ligand>
        <name>Zn(2+)</name>
        <dbReference type="ChEBI" id="CHEBI:29105"/>
        <note>catalytic</note>
    </ligand>
</feature>
<feature type="domain" description="CBS" evidence="18">
    <location>
        <begin position="335"/>
        <end position="393"/>
    </location>
</feature>
<dbReference type="GO" id="GO:0006508">
    <property type="term" value="P:proteolysis"/>
    <property type="evidence" value="ECO:0007669"/>
    <property type="project" value="UniProtKB-KW"/>
</dbReference>
<evidence type="ECO:0000256" key="5">
    <source>
        <dbReference type="ARBA" id="ARBA00022692"/>
    </source>
</evidence>
<feature type="transmembrane region" description="Helical" evidence="14">
    <location>
        <begin position="199"/>
        <end position="222"/>
    </location>
</feature>
<dbReference type="CDD" id="cd06164">
    <property type="entry name" value="S2P-M50_SpoIVFB_CBS"/>
    <property type="match status" value="1"/>
</dbReference>
<feature type="transmembrane region" description="Helical" evidence="14">
    <location>
        <begin position="45"/>
        <end position="65"/>
    </location>
</feature>
<dbReference type="KEGG" id="llu:AKJ09_05569"/>
<evidence type="ECO:0000256" key="13">
    <source>
        <dbReference type="ARBA" id="ARBA00023136"/>
    </source>
</evidence>
<comment type="subcellular location">
    <subcellularLocation>
        <location evidence="1 14">Cell membrane</location>
        <topology evidence="1 14">Multi-pass membrane protein</topology>
    </subcellularLocation>
</comment>
<evidence type="ECO:0000256" key="16">
    <source>
        <dbReference type="PIRSR" id="PIRSR006404-2"/>
    </source>
</evidence>
<evidence type="ECO:0000256" key="14">
    <source>
        <dbReference type="PIRNR" id="PIRNR006404"/>
    </source>
</evidence>
<feature type="transmembrane region" description="Helical" evidence="14">
    <location>
        <begin position="156"/>
        <end position="178"/>
    </location>
</feature>
<protein>
    <recommendedName>
        <fullName evidence="14">Zinc metalloprotease</fullName>
    </recommendedName>
</protein>
<evidence type="ECO:0000256" key="11">
    <source>
        <dbReference type="ARBA" id="ARBA00023049"/>
    </source>
</evidence>
<evidence type="ECO:0000256" key="9">
    <source>
        <dbReference type="ARBA" id="ARBA00022833"/>
    </source>
</evidence>
<evidence type="ECO:0000256" key="17">
    <source>
        <dbReference type="PROSITE-ProRule" id="PRU00703"/>
    </source>
</evidence>
<keyword evidence="6 14" id="KW-0479">Metal-binding</keyword>
<name>A0A0K1PZE3_9BACT</name>
<evidence type="ECO:0000256" key="1">
    <source>
        <dbReference type="ARBA" id="ARBA00004651"/>
    </source>
</evidence>
<feature type="active site" evidence="15">
    <location>
        <position position="67"/>
    </location>
</feature>
<feature type="transmembrane region" description="Helical" evidence="14">
    <location>
        <begin position="228"/>
        <end position="246"/>
    </location>
</feature>
<dbReference type="GO" id="GO:0005886">
    <property type="term" value="C:plasma membrane"/>
    <property type="evidence" value="ECO:0007669"/>
    <property type="project" value="UniProtKB-SubCell"/>
</dbReference>
<keyword evidence="9 14" id="KW-0862">Zinc</keyword>
<feature type="transmembrane region" description="Helical" evidence="14">
    <location>
        <begin position="106"/>
        <end position="136"/>
    </location>
</feature>
<evidence type="ECO:0000256" key="7">
    <source>
        <dbReference type="ARBA" id="ARBA00022737"/>
    </source>
</evidence>
<dbReference type="Proteomes" id="UP000064967">
    <property type="component" value="Chromosome"/>
</dbReference>
<evidence type="ECO:0000256" key="10">
    <source>
        <dbReference type="ARBA" id="ARBA00022989"/>
    </source>
</evidence>
<keyword evidence="10 14" id="KW-1133">Transmembrane helix</keyword>
<dbReference type="GO" id="GO:0008237">
    <property type="term" value="F:metallopeptidase activity"/>
    <property type="evidence" value="ECO:0007669"/>
    <property type="project" value="UniProtKB-UniRule"/>
</dbReference>
<keyword evidence="4 14" id="KW-0645">Protease</keyword>
<dbReference type="InterPro" id="IPR008915">
    <property type="entry name" value="Peptidase_M50"/>
</dbReference>
<evidence type="ECO:0000313" key="20">
    <source>
        <dbReference type="Proteomes" id="UP000064967"/>
    </source>
</evidence>
<keyword evidence="5 14" id="KW-0812">Transmembrane</keyword>
<dbReference type="InterPro" id="IPR000644">
    <property type="entry name" value="CBS_dom"/>
</dbReference>
<evidence type="ECO:0000313" key="19">
    <source>
        <dbReference type="EMBL" id="AKU98905.1"/>
    </source>
</evidence>
<feature type="binding site" evidence="16">
    <location>
        <position position="179"/>
    </location>
    <ligand>
        <name>Zn(2+)</name>
        <dbReference type="ChEBI" id="CHEBI:29105"/>
        <note>catalytic</note>
    </ligand>
</feature>
<evidence type="ECO:0000256" key="15">
    <source>
        <dbReference type="PIRSR" id="PIRSR006404-1"/>
    </source>
</evidence>
<keyword evidence="8 14" id="KW-0378">Hydrolase</keyword>
<dbReference type="AlphaFoldDB" id="A0A0K1PZE3"/>
<comment type="similarity">
    <text evidence="2 14">Belongs to the peptidase M50B family.</text>
</comment>
<dbReference type="RefSeq" id="WP_169927852.1">
    <property type="nucleotide sequence ID" value="NZ_CP012333.1"/>
</dbReference>
<keyword evidence="13 14" id="KW-0472">Membrane</keyword>
<keyword evidence="12 17" id="KW-0129">CBS domain</keyword>
<evidence type="ECO:0000256" key="6">
    <source>
        <dbReference type="ARBA" id="ARBA00022723"/>
    </source>
</evidence>
<dbReference type="Pfam" id="PF02163">
    <property type="entry name" value="Peptidase_M50"/>
    <property type="match status" value="1"/>
</dbReference>
<evidence type="ECO:0000256" key="3">
    <source>
        <dbReference type="ARBA" id="ARBA00022475"/>
    </source>
</evidence>
<feature type="binding site" evidence="16">
    <location>
        <position position="66"/>
    </location>
    <ligand>
        <name>Zn(2+)</name>
        <dbReference type="ChEBI" id="CHEBI:29105"/>
        <note>catalytic</note>
    </ligand>
</feature>
<dbReference type="SUPFAM" id="SSF54631">
    <property type="entry name" value="CBS-domain pair"/>
    <property type="match status" value="1"/>
</dbReference>
<accession>A0A0K1PZE3</accession>
<proteinExistence type="inferred from homology"/>
<dbReference type="PANTHER" id="PTHR39188">
    <property type="entry name" value="MEMBRANE-ASSOCIATED ZINC METALLOPROTEASE M50B"/>
    <property type="match status" value="1"/>
</dbReference>
<keyword evidence="3 14" id="KW-1003">Cell membrane</keyword>
<reference evidence="19 20" key="1">
    <citation type="submission" date="2015-08" db="EMBL/GenBank/DDBJ databases">
        <authorList>
            <person name="Babu N.S."/>
            <person name="Beckwith C.J."/>
            <person name="Beseler K.G."/>
            <person name="Brison A."/>
            <person name="Carone J.V."/>
            <person name="Caskin T.P."/>
            <person name="Diamond M."/>
            <person name="Durham M.E."/>
            <person name="Foxe J.M."/>
            <person name="Go M."/>
            <person name="Henderson B.A."/>
            <person name="Jones I.B."/>
            <person name="McGettigan J.A."/>
            <person name="Micheletti S.J."/>
            <person name="Nasrallah M.E."/>
            <person name="Ortiz D."/>
            <person name="Piller C.R."/>
            <person name="Privatt S.R."/>
            <person name="Schneider S.L."/>
            <person name="Sharp S."/>
            <person name="Smith T.C."/>
            <person name="Stanton J.D."/>
            <person name="Ullery H.E."/>
            <person name="Wilson R.J."/>
            <person name="Serrano M.G."/>
            <person name="Buck G."/>
            <person name="Lee V."/>
            <person name="Wang Y."/>
            <person name="Carvalho R."/>
            <person name="Voegtly L."/>
            <person name="Shi R."/>
            <person name="Duckworth R."/>
            <person name="Johnson A."/>
            <person name="Loviza R."/>
            <person name="Walstead R."/>
            <person name="Shah Z."/>
            <person name="Kiflezghi M."/>
            <person name="Wade K."/>
            <person name="Ball S.L."/>
            <person name="Bradley K.W."/>
            <person name="Asai D.J."/>
            <person name="Bowman C.A."/>
            <person name="Russell D.A."/>
            <person name="Pope W.H."/>
            <person name="Jacobs-Sera D."/>
            <person name="Hendrix R.W."/>
            <person name="Hatfull G.F."/>
        </authorList>
    </citation>
    <scope>NUCLEOTIDE SEQUENCE [LARGE SCALE GENOMIC DNA]</scope>
    <source>
        <strain evidence="19 20">DSM 27648</strain>
    </source>
</reference>
<dbReference type="EMBL" id="CP012333">
    <property type="protein sequence ID" value="AKU98905.1"/>
    <property type="molecule type" value="Genomic_DNA"/>
</dbReference>
<dbReference type="Pfam" id="PF00571">
    <property type="entry name" value="CBS"/>
    <property type="match status" value="2"/>
</dbReference>
<keyword evidence="11 14" id="KW-0482">Metalloprotease</keyword>
<dbReference type="STRING" id="1391654.AKJ09_05569"/>
<evidence type="ECO:0000259" key="18">
    <source>
        <dbReference type="PROSITE" id="PS51371"/>
    </source>
</evidence>
<dbReference type="InterPro" id="IPR016483">
    <property type="entry name" value="UCP006404_Pept_M50_CBS"/>
</dbReference>
<keyword evidence="7" id="KW-0677">Repeat</keyword>
<feature type="transmembrane region" description="Helical" evidence="14">
    <location>
        <begin position="21"/>
        <end position="39"/>
    </location>
</feature>
<dbReference type="Gene3D" id="3.10.580.10">
    <property type="entry name" value="CBS-domain"/>
    <property type="match status" value="1"/>
</dbReference>
<dbReference type="PANTHER" id="PTHR39188:SF3">
    <property type="entry name" value="STAGE IV SPORULATION PROTEIN FB"/>
    <property type="match status" value="1"/>
</dbReference>
<dbReference type="PIRSF" id="PIRSF006404">
    <property type="entry name" value="UCP006404_Pept_M50_CBS"/>
    <property type="match status" value="1"/>
</dbReference>
<dbReference type="PROSITE" id="PS51371">
    <property type="entry name" value="CBS"/>
    <property type="match status" value="1"/>
</dbReference>
<dbReference type="InterPro" id="IPR046342">
    <property type="entry name" value="CBS_dom_sf"/>
</dbReference>
<comment type="cofactor">
    <cofactor evidence="14 16">
        <name>Zn(2+)</name>
        <dbReference type="ChEBI" id="CHEBI:29105"/>
    </cofactor>
    <text evidence="14 16">Binds 1 zinc ion per subunit.</text>
</comment>
<evidence type="ECO:0000256" key="4">
    <source>
        <dbReference type="ARBA" id="ARBA00022670"/>
    </source>
</evidence>
<organism evidence="19 20">
    <name type="scientific">Labilithrix luteola</name>
    <dbReference type="NCBI Taxonomy" id="1391654"/>
    <lineage>
        <taxon>Bacteria</taxon>
        <taxon>Pseudomonadati</taxon>
        <taxon>Myxococcota</taxon>
        <taxon>Polyangia</taxon>
        <taxon>Polyangiales</taxon>
        <taxon>Labilitrichaceae</taxon>
        <taxon>Labilithrix</taxon>
    </lineage>
</organism>
<keyword evidence="20" id="KW-1185">Reference proteome</keyword>
<evidence type="ECO:0000256" key="12">
    <source>
        <dbReference type="ARBA" id="ARBA00023122"/>
    </source>
</evidence>